<accession>A0A6A4Z5P4</accession>
<proteinExistence type="predicted"/>
<sequence>MHMSPPPPSATSVLTLNDVAAVVVGMPDESVATPPSMQRYDSSVGESLSAAEALVAVQARANLRDHFIYLPLPIACFLFFAWAALVHMPIISMFPAENGLGAALVTTGTDAITPATTMKFKNIQSQADVFLWLTTTFVPSVFVTTNYNGQNASTPLRRIVNFHRLLGAVQFQTYAAPTHACRIQGPLHAMYPTCHDFAAPVASQAPLYLDSGATAATAIAVIQAKQATGTWLDPTSTAQLIINLATYNGELQLLCFTSLSISFEPGGFVKTQATLTAVPADPYGGSAIVLDVIVGVLALVTLWKELSWLYRQLIVTRVWPAWDTWRAFEWGSLAALAIFYTLWGALCRSIYDPNLAAQLDALDEGTQK</sequence>
<comment type="caution">
    <text evidence="2">The sequence shown here is derived from an EMBL/GenBank/DDBJ whole genome shotgun (WGS) entry which is preliminary data.</text>
</comment>
<dbReference type="EMBL" id="VJMH01003636">
    <property type="protein sequence ID" value="KAF0705277.1"/>
    <property type="molecule type" value="Genomic_DNA"/>
</dbReference>
<gene>
    <name evidence="2" type="ORF">As57867_007056</name>
</gene>
<feature type="transmembrane region" description="Helical" evidence="1">
    <location>
        <begin position="67"/>
        <end position="86"/>
    </location>
</feature>
<evidence type="ECO:0008006" key="3">
    <source>
        <dbReference type="Google" id="ProtNLM"/>
    </source>
</evidence>
<dbReference type="AlphaFoldDB" id="A0A6A4Z5P4"/>
<keyword evidence="1" id="KW-0472">Membrane</keyword>
<dbReference type="OrthoDB" id="444119at2759"/>
<protein>
    <recommendedName>
        <fullName evidence="3">Polycystin cation channel PKD1/PKD2 domain-containing protein</fullName>
    </recommendedName>
</protein>
<evidence type="ECO:0000313" key="2">
    <source>
        <dbReference type="EMBL" id="KAF0705277.1"/>
    </source>
</evidence>
<keyword evidence="1" id="KW-1133">Transmembrane helix</keyword>
<name>A0A6A4Z5P4_9STRA</name>
<dbReference type="PANTHER" id="PTHR10877">
    <property type="entry name" value="POLYCYSTIN FAMILY MEMBER"/>
    <property type="match status" value="1"/>
</dbReference>
<reference evidence="2" key="1">
    <citation type="submission" date="2019-06" db="EMBL/GenBank/DDBJ databases">
        <title>Genomics analysis of Aphanomyces spp. identifies a new class of oomycete effector associated with host adaptation.</title>
        <authorList>
            <person name="Gaulin E."/>
        </authorList>
    </citation>
    <scope>NUCLEOTIDE SEQUENCE</scope>
    <source>
        <strain evidence="2">CBS 578.67</strain>
    </source>
</reference>
<evidence type="ECO:0000256" key="1">
    <source>
        <dbReference type="SAM" id="Phobius"/>
    </source>
</evidence>
<dbReference type="InterPro" id="IPR051223">
    <property type="entry name" value="Polycystin"/>
</dbReference>
<keyword evidence="1" id="KW-0812">Transmembrane</keyword>
<dbReference type="PANTHER" id="PTHR10877:SF183">
    <property type="entry name" value="AT14535P-RELATED"/>
    <property type="match status" value="1"/>
</dbReference>
<organism evidence="2">
    <name type="scientific">Aphanomyces stellatus</name>
    <dbReference type="NCBI Taxonomy" id="120398"/>
    <lineage>
        <taxon>Eukaryota</taxon>
        <taxon>Sar</taxon>
        <taxon>Stramenopiles</taxon>
        <taxon>Oomycota</taxon>
        <taxon>Saprolegniomycetes</taxon>
        <taxon>Saprolegniales</taxon>
        <taxon>Verrucalvaceae</taxon>
        <taxon>Aphanomyces</taxon>
    </lineage>
</organism>
<feature type="non-terminal residue" evidence="2">
    <location>
        <position position="368"/>
    </location>
</feature>